<comment type="subcellular location">
    <subcellularLocation>
        <location evidence="1">Membrane</location>
        <topology evidence="1">Lipid-anchor</topology>
    </subcellularLocation>
</comment>
<dbReference type="Gene3D" id="3.40.190.10">
    <property type="entry name" value="Periplasmic binding protein-like II"/>
    <property type="match status" value="2"/>
</dbReference>
<keyword evidence="4" id="KW-0472">Membrane</keyword>
<dbReference type="GO" id="GO:0016020">
    <property type="term" value="C:membrane"/>
    <property type="evidence" value="ECO:0007669"/>
    <property type="project" value="UniProtKB-SubCell"/>
</dbReference>
<organism evidence="8 9">
    <name type="scientific">Enterococcus aquimarinus</name>
    <dbReference type="NCBI Taxonomy" id="328396"/>
    <lineage>
        <taxon>Bacteria</taxon>
        <taxon>Bacillati</taxon>
        <taxon>Bacillota</taxon>
        <taxon>Bacilli</taxon>
        <taxon>Lactobacillales</taxon>
        <taxon>Enterococcaceae</taxon>
        <taxon>Enterococcus</taxon>
    </lineage>
</organism>
<accession>A0A1L8QQ84</accession>
<keyword evidence="3 7" id="KW-0732">Signal</keyword>
<dbReference type="Proteomes" id="UP000182149">
    <property type="component" value="Unassembled WGS sequence"/>
</dbReference>
<dbReference type="AlphaFoldDB" id="A0A1L8QQ84"/>
<evidence type="ECO:0000256" key="7">
    <source>
        <dbReference type="SAM" id="SignalP"/>
    </source>
</evidence>
<keyword evidence="9" id="KW-1185">Reference proteome</keyword>
<evidence type="ECO:0000256" key="6">
    <source>
        <dbReference type="ARBA" id="ARBA00023288"/>
    </source>
</evidence>
<dbReference type="Pfam" id="PF03180">
    <property type="entry name" value="Lipoprotein_9"/>
    <property type="match status" value="1"/>
</dbReference>
<dbReference type="PANTHER" id="PTHR30429:SF1">
    <property type="entry name" value="D-METHIONINE-BINDING LIPOPROTEIN METQ-RELATED"/>
    <property type="match status" value="1"/>
</dbReference>
<dbReference type="STRING" id="328396.RU93_GL000654"/>
<dbReference type="PROSITE" id="PS51257">
    <property type="entry name" value="PROKAR_LIPOPROTEIN"/>
    <property type="match status" value="1"/>
</dbReference>
<keyword evidence="6" id="KW-0449">Lipoprotein</keyword>
<keyword evidence="5" id="KW-0564">Palmitate</keyword>
<dbReference type="InterPro" id="IPR004872">
    <property type="entry name" value="Lipoprotein_NlpA"/>
</dbReference>
<feature type="signal peptide" evidence="7">
    <location>
        <begin position="1"/>
        <end position="18"/>
    </location>
</feature>
<name>A0A1L8QQ84_9ENTE</name>
<evidence type="ECO:0000313" key="9">
    <source>
        <dbReference type="Proteomes" id="UP000182149"/>
    </source>
</evidence>
<dbReference type="SUPFAM" id="SSF53850">
    <property type="entry name" value="Periplasmic binding protein-like II"/>
    <property type="match status" value="1"/>
</dbReference>
<protein>
    <recommendedName>
        <fullName evidence="10">YaeC family lipoprotein</fullName>
    </recommendedName>
</protein>
<sequence length="270" mass="29619">MKKLLFGLVVLSSVGLLAACGNQAEETSEDKVITVAAQAPPMTEVIKKAAEVAKADGWDIQLVQVNDNVAYNDMVASKEADASFAQHKPFMEKYNSEKDSQLVAIQPIYDAKVGFYSKDYKSVDEIPNKSKVAIPNDASNEGRALAILADEGLITLTPGVGTNATLKDVVDNPKEFEWLSVDLLNLAEAYSEPNVALVYNYPTYISKIGLKPSDALFLEPNVDQRFSIQLVAREDNQDSEKIKALKKAMTSDEVREFLVNEHGETLIPSF</sequence>
<dbReference type="EMBL" id="JXKD01000014">
    <property type="protein sequence ID" value="OJG09671.1"/>
    <property type="molecule type" value="Genomic_DNA"/>
</dbReference>
<dbReference type="PANTHER" id="PTHR30429">
    <property type="entry name" value="D-METHIONINE-BINDING LIPOPROTEIN METQ"/>
    <property type="match status" value="1"/>
</dbReference>
<feature type="chain" id="PRO_5039531126" description="YaeC family lipoprotein" evidence="7">
    <location>
        <begin position="19"/>
        <end position="270"/>
    </location>
</feature>
<evidence type="ECO:0000256" key="1">
    <source>
        <dbReference type="ARBA" id="ARBA00004635"/>
    </source>
</evidence>
<reference evidence="8 9" key="1">
    <citation type="submission" date="2014-12" db="EMBL/GenBank/DDBJ databases">
        <title>Draft genome sequences of 29 type strains of Enterococci.</title>
        <authorList>
            <person name="Zhong Z."/>
            <person name="Sun Z."/>
            <person name="Liu W."/>
            <person name="Zhang W."/>
            <person name="Zhang H."/>
        </authorList>
    </citation>
    <scope>NUCLEOTIDE SEQUENCE [LARGE SCALE GENOMIC DNA]</scope>
    <source>
        <strain evidence="8 9">DSM 17690</strain>
    </source>
</reference>
<proteinExistence type="inferred from homology"/>
<evidence type="ECO:0000256" key="2">
    <source>
        <dbReference type="ARBA" id="ARBA00008973"/>
    </source>
</evidence>
<dbReference type="OrthoDB" id="9812878at2"/>
<gene>
    <name evidence="8" type="ORF">RU93_GL000654</name>
</gene>
<comment type="similarity">
    <text evidence="2">Belongs to the NlpA lipoprotein family.</text>
</comment>
<evidence type="ECO:0000313" key="8">
    <source>
        <dbReference type="EMBL" id="OJG09671.1"/>
    </source>
</evidence>
<evidence type="ECO:0000256" key="4">
    <source>
        <dbReference type="ARBA" id="ARBA00023136"/>
    </source>
</evidence>
<evidence type="ECO:0000256" key="3">
    <source>
        <dbReference type="ARBA" id="ARBA00022729"/>
    </source>
</evidence>
<dbReference type="RefSeq" id="WP_071875353.1">
    <property type="nucleotide sequence ID" value="NZ_JBHSHF010000004.1"/>
</dbReference>
<evidence type="ECO:0000256" key="5">
    <source>
        <dbReference type="ARBA" id="ARBA00023139"/>
    </source>
</evidence>
<evidence type="ECO:0008006" key="10">
    <source>
        <dbReference type="Google" id="ProtNLM"/>
    </source>
</evidence>
<comment type="caution">
    <text evidence="8">The sequence shown here is derived from an EMBL/GenBank/DDBJ whole genome shotgun (WGS) entry which is preliminary data.</text>
</comment>